<dbReference type="InterPro" id="IPR029044">
    <property type="entry name" value="Nucleotide-diphossugar_trans"/>
</dbReference>
<evidence type="ECO:0000256" key="8">
    <source>
        <dbReference type="ARBA" id="ARBA00022824"/>
    </source>
</evidence>
<evidence type="ECO:0000313" key="15">
    <source>
        <dbReference type="Proteomes" id="UP000618931"/>
    </source>
</evidence>
<evidence type="ECO:0000256" key="4">
    <source>
        <dbReference type="ARBA" id="ARBA00012583"/>
    </source>
</evidence>
<evidence type="ECO:0000313" key="14">
    <source>
        <dbReference type="EMBL" id="MBF9221702.1"/>
    </source>
</evidence>
<dbReference type="InterPro" id="IPR035518">
    <property type="entry name" value="DPG_synthase"/>
</dbReference>
<dbReference type="Pfam" id="PF00535">
    <property type="entry name" value="Glycos_transf_2"/>
    <property type="match status" value="1"/>
</dbReference>
<gene>
    <name evidence="14" type="ORF">I2H31_11355</name>
</gene>
<evidence type="ECO:0000256" key="2">
    <source>
        <dbReference type="ARBA" id="ARBA00004922"/>
    </source>
</evidence>
<evidence type="ECO:0000256" key="3">
    <source>
        <dbReference type="ARBA" id="ARBA00006739"/>
    </source>
</evidence>
<dbReference type="Proteomes" id="UP000618931">
    <property type="component" value="Unassembled WGS sequence"/>
</dbReference>
<evidence type="ECO:0000256" key="7">
    <source>
        <dbReference type="ARBA" id="ARBA00022692"/>
    </source>
</evidence>
<evidence type="ECO:0000259" key="13">
    <source>
        <dbReference type="Pfam" id="PF00535"/>
    </source>
</evidence>
<keyword evidence="11" id="KW-0472">Membrane</keyword>
<comment type="pathway">
    <text evidence="2">Protein modification; protein glycosylation.</text>
</comment>
<comment type="subcellular location">
    <subcellularLocation>
        <location evidence="1">Endoplasmic reticulum membrane</location>
        <topology evidence="1">Single-pass membrane protein</topology>
    </subcellularLocation>
</comment>
<evidence type="ECO:0000256" key="12">
    <source>
        <dbReference type="ARBA" id="ARBA00045097"/>
    </source>
</evidence>
<dbReference type="CDD" id="cd04188">
    <property type="entry name" value="DPG_synthase"/>
    <property type="match status" value="1"/>
</dbReference>
<dbReference type="PANTHER" id="PTHR10859:SF91">
    <property type="entry name" value="DOLICHYL-PHOSPHATE BETA-GLUCOSYLTRANSFERASE"/>
    <property type="match status" value="1"/>
</dbReference>
<accession>A0ABS0I543</accession>
<comment type="catalytic activity">
    <reaction evidence="12">
        <text>a di-trans,poly-cis-dolichyl phosphate + UDP-alpha-D-glucose = a di-trans,poly-cis-dolichyl beta-D-glucosyl phosphate + UDP</text>
        <dbReference type="Rhea" id="RHEA:15401"/>
        <dbReference type="Rhea" id="RHEA-COMP:19498"/>
        <dbReference type="Rhea" id="RHEA-COMP:19502"/>
        <dbReference type="ChEBI" id="CHEBI:57525"/>
        <dbReference type="ChEBI" id="CHEBI:57683"/>
        <dbReference type="ChEBI" id="CHEBI:58223"/>
        <dbReference type="ChEBI" id="CHEBI:58885"/>
        <dbReference type="EC" id="2.4.1.117"/>
    </reaction>
    <physiologicalReaction direction="left-to-right" evidence="12">
        <dbReference type="Rhea" id="RHEA:15402"/>
    </physiologicalReaction>
</comment>
<evidence type="ECO:0000256" key="5">
    <source>
        <dbReference type="ARBA" id="ARBA00022676"/>
    </source>
</evidence>
<evidence type="ECO:0000256" key="1">
    <source>
        <dbReference type="ARBA" id="ARBA00004389"/>
    </source>
</evidence>
<evidence type="ECO:0000256" key="10">
    <source>
        <dbReference type="ARBA" id="ARBA00022989"/>
    </source>
</evidence>
<dbReference type="RefSeq" id="WP_196293147.1">
    <property type="nucleotide sequence ID" value="NZ_JADQDM010000004.1"/>
</dbReference>
<sequence length="241" mass="26745">MELSLIIPAFNEAQRIGPTLRRAHRFLAARPARFEILVVDDGSTDDTVALVTALAAELPGVRVLCSPANRGKGHAVRLGMRAAAGRIRLFSDADGSTPIDELDPLLQALAEGADVAIGSRYLAASRVTRPQPWFRRAWSRLANRVVQRVLLPGVADTHCGFKAFTAAAAERIFGACTVDGWSFDLEVLARTRALGFCILEVPVRWENDERSKARLRQLPREFRHVYRLRQQLRQAEKLAGR</sequence>
<keyword evidence="5" id="KW-0328">Glycosyltransferase</keyword>
<evidence type="ECO:0000256" key="11">
    <source>
        <dbReference type="ARBA" id="ARBA00023136"/>
    </source>
</evidence>
<keyword evidence="7" id="KW-0812">Transmembrane</keyword>
<dbReference type="PANTHER" id="PTHR10859">
    <property type="entry name" value="GLYCOSYL TRANSFERASE"/>
    <property type="match status" value="1"/>
</dbReference>
<dbReference type="EMBL" id="JADQDM010000004">
    <property type="protein sequence ID" value="MBF9221702.1"/>
    <property type="molecule type" value="Genomic_DNA"/>
</dbReference>
<dbReference type="InterPro" id="IPR001173">
    <property type="entry name" value="Glyco_trans_2-like"/>
</dbReference>
<name>A0ABS0I543_9BACT</name>
<dbReference type="Gene3D" id="3.90.550.10">
    <property type="entry name" value="Spore Coat Polysaccharide Biosynthesis Protein SpsA, Chain A"/>
    <property type="match status" value="1"/>
</dbReference>
<organism evidence="14 15">
    <name type="scientific">Hymenobacter ruricola</name>
    <dbReference type="NCBI Taxonomy" id="2791023"/>
    <lineage>
        <taxon>Bacteria</taxon>
        <taxon>Pseudomonadati</taxon>
        <taxon>Bacteroidota</taxon>
        <taxon>Cytophagia</taxon>
        <taxon>Cytophagales</taxon>
        <taxon>Hymenobacteraceae</taxon>
        <taxon>Hymenobacter</taxon>
    </lineage>
</organism>
<evidence type="ECO:0000256" key="6">
    <source>
        <dbReference type="ARBA" id="ARBA00022679"/>
    </source>
</evidence>
<keyword evidence="8" id="KW-0256">Endoplasmic reticulum</keyword>
<evidence type="ECO:0000256" key="9">
    <source>
        <dbReference type="ARBA" id="ARBA00022968"/>
    </source>
</evidence>
<keyword evidence="15" id="KW-1185">Reference proteome</keyword>
<reference evidence="14 15" key="1">
    <citation type="submission" date="2020-11" db="EMBL/GenBank/DDBJ databases">
        <authorList>
            <person name="Kim M.K."/>
        </authorList>
    </citation>
    <scope>NUCLEOTIDE SEQUENCE [LARGE SCALE GENOMIC DNA]</scope>
    <source>
        <strain evidence="14 15">BT662</strain>
    </source>
</reference>
<keyword evidence="10" id="KW-1133">Transmembrane helix</keyword>
<keyword evidence="6" id="KW-0808">Transferase</keyword>
<dbReference type="EC" id="2.4.1.117" evidence="4"/>
<comment type="similarity">
    <text evidence="3">Belongs to the glycosyltransferase 2 family.</text>
</comment>
<keyword evidence="9" id="KW-0735">Signal-anchor</keyword>
<protein>
    <recommendedName>
        <fullName evidence="4">dolichyl-phosphate beta-glucosyltransferase</fullName>
        <ecNumber evidence="4">2.4.1.117</ecNumber>
    </recommendedName>
</protein>
<feature type="domain" description="Glycosyltransferase 2-like" evidence="13">
    <location>
        <begin position="4"/>
        <end position="173"/>
    </location>
</feature>
<dbReference type="SUPFAM" id="SSF53448">
    <property type="entry name" value="Nucleotide-diphospho-sugar transferases"/>
    <property type="match status" value="1"/>
</dbReference>
<comment type="caution">
    <text evidence="14">The sequence shown here is derived from an EMBL/GenBank/DDBJ whole genome shotgun (WGS) entry which is preliminary data.</text>
</comment>
<proteinExistence type="inferred from homology"/>